<accession>A0A0U5JE20</accession>
<dbReference type="Proteomes" id="UP000069902">
    <property type="component" value="Chromosome cPNK"/>
</dbReference>
<dbReference type="EMBL" id="LN879502">
    <property type="protein sequence ID" value="CUI16834.1"/>
    <property type="molecule type" value="Genomic_DNA"/>
</dbReference>
<keyword evidence="3" id="KW-1185">Reference proteome</keyword>
<gene>
    <name evidence="2" type="ORF">PNK_1217</name>
</gene>
<evidence type="ECO:0000256" key="1">
    <source>
        <dbReference type="ARBA" id="ARBA00022729"/>
    </source>
</evidence>
<dbReference type="InterPro" id="IPR022565">
    <property type="entry name" value="DUF2608"/>
</dbReference>
<protein>
    <submittedName>
        <fullName evidence="2">Uncharacterized protein</fullName>
    </submittedName>
</protein>
<evidence type="ECO:0000313" key="3">
    <source>
        <dbReference type="Proteomes" id="UP000069902"/>
    </source>
</evidence>
<keyword evidence="1" id="KW-0732">Signal</keyword>
<reference evidence="3" key="1">
    <citation type="submission" date="2015-09" db="EMBL/GenBank/DDBJ databases">
        <authorList>
            <person name="Bertelli C."/>
        </authorList>
    </citation>
    <scope>NUCLEOTIDE SEQUENCE [LARGE SCALE GENOMIC DNA]</scope>
    <source>
        <strain evidence="3">KNic</strain>
    </source>
</reference>
<dbReference type="InParanoid" id="A0A0U5JE20"/>
<sequence>MDDKRENLHSVEEVCAELGIDFIGYEFTGAYSLHQPELNDADEQLRVQVLGKELHWLTDAELKARN</sequence>
<organism evidence="2 3">
    <name type="scientific">Candidatus Protochlamydia naegleriophila</name>
    <dbReference type="NCBI Taxonomy" id="389348"/>
    <lineage>
        <taxon>Bacteria</taxon>
        <taxon>Pseudomonadati</taxon>
        <taxon>Chlamydiota</taxon>
        <taxon>Chlamydiia</taxon>
        <taxon>Parachlamydiales</taxon>
        <taxon>Parachlamydiaceae</taxon>
        <taxon>Candidatus Protochlamydia</taxon>
    </lineage>
</organism>
<dbReference type="AlphaFoldDB" id="A0A0U5JE20"/>
<dbReference type="KEGG" id="pnl:PNK_1217"/>
<proteinExistence type="predicted"/>
<evidence type="ECO:0000313" key="2">
    <source>
        <dbReference type="EMBL" id="CUI16834.1"/>
    </source>
</evidence>
<name>A0A0U5JE20_9BACT</name>
<dbReference type="PATRIC" id="fig|389348.3.peg.1348"/>
<dbReference type="Pfam" id="PF11019">
    <property type="entry name" value="DUF2608"/>
    <property type="match status" value="1"/>
</dbReference>